<keyword evidence="9 11" id="KW-0175">Coiled coil</keyword>
<organism evidence="14 16">
    <name type="scientific">Schizosaccharomyces japonicus (strain yFS275 / FY16936)</name>
    <name type="common">Fission yeast</name>
    <dbReference type="NCBI Taxonomy" id="402676"/>
    <lineage>
        <taxon>Eukaryota</taxon>
        <taxon>Fungi</taxon>
        <taxon>Dikarya</taxon>
        <taxon>Ascomycota</taxon>
        <taxon>Taphrinomycotina</taxon>
        <taxon>Schizosaccharomycetes</taxon>
        <taxon>Schizosaccharomycetales</taxon>
        <taxon>Schizosaccharomycetaceae</taxon>
        <taxon>Schizosaccharomyces</taxon>
    </lineage>
</organism>
<dbReference type="HOGENOM" id="CLU_014293_1_1_1"/>
<gene>
    <name evidence="15" type="primary">vms1</name>
    <name evidence="14" type="ORF">SJAG_00948</name>
</gene>
<dbReference type="EMBL" id="KE651166">
    <property type="protein sequence ID" value="EEB05923.1"/>
    <property type="molecule type" value="Genomic_DNA"/>
</dbReference>
<dbReference type="GeneID" id="7050820"/>
<dbReference type="SUPFAM" id="SSF48403">
    <property type="entry name" value="Ankyrin repeat"/>
    <property type="match status" value="1"/>
</dbReference>
<feature type="domain" description="VLRF1" evidence="13">
    <location>
        <begin position="200"/>
        <end position="348"/>
    </location>
</feature>
<evidence type="ECO:0000313" key="16">
    <source>
        <dbReference type="Proteomes" id="UP000001744"/>
    </source>
</evidence>
<dbReference type="InterPro" id="IPR036770">
    <property type="entry name" value="Ankyrin_rpt-contain_sf"/>
</dbReference>
<keyword evidence="5" id="KW-0677">Repeat</keyword>
<dbReference type="AlphaFoldDB" id="B6JX22"/>
<evidence type="ECO:0000256" key="10">
    <source>
        <dbReference type="PROSITE-ProRule" id="PRU01389"/>
    </source>
</evidence>
<comment type="domain">
    <text evidence="10">The VLRF1 domain mediates binding to the 60S ribosomal subunit.</text>
</comment>
<evidence type="ECO:0000256" key="7">
    <source>
        <dbReference type="ARBA" id="ARBA00022801"/>
    </source>
</evidence>
<proteinExistence type="inferred from homology"/>
<dbReference type="VEuPathDB" id="FungiDB:SJAG_00948"/>
<dbReference type="GO" id="GO:0036503">
    <property type="term" value="P:ERAD pathway"/>
    <property type="evidence" value="ECO:0000318"/>
    <property type="project" value="GO_Central"/>
</dbReference>
<dbReference type="PANTHER" id="PTHR16036">
    <property type="entry name" value="ANKYRIN REPEAT AND ZINC FINGER DOMAIN-CONTAINING PROTEIN 1"/>
    <property type="match status" value="1"/>
</dbReference>
<dbReference type="GO" id="GO:0004519">
    <property type="term" value="F:endonuclease activity"/>
    <property type="evidence" value="ECO:0007669"/>
    <property type="project" value="UniProtKB-KW"/>
</dbReference>
<dbReference type="RefSeq" id="XP_002172216.1">
    <property type="nucleotide sequence ID" value="XM_002172180.2"/>
</dbReference>
<dbReference type="PANTHER" id="PTHR16036:SF2">
    <property type="entry name" value="TRNA ENDONUCLEASE ANKZF1"/>
    <property type="match status" value="1"/>
</dbReference>
<sequence length="597" mass="68434">MYTAEQLATFSVFHTPIDVLDNLEEEDTNQKEVTVPVDQKTEADPTDVRVTDPKSILNTRCTVCNYDKIISAIERRVHVKTDWHRLNLKRHVQGLQPLSLAEFEKTIGDLAESISGSEDEDDSDTESTHGLNELHNNFNKSLSLDVDESNKPAKKSPIVWFQLKKQETPSNLSLHVGIYRCLFTDFMKPSLKELRSFQDKPLQMAFFMLSGGHFAAMIASTETSPAKSGPRVLAQKTIHRYTTRRKQGGSQSTADNSKGNIHSAGSSLRRYNEQALAKDVRQVLQQWKTLLQDSELIFVRATGKTNRDMLFGESLLQTDDTRLRTFPFTTKRPTHSELVRCYTELITLKTSTIDKNALAALEQQHEQQKIEQNKALAEKAEREKREKEQAKLTTHVIGLIKQLKVSEAIDYLKQHGRNVNMTFAPLSSYMHASTLLHYVAANDLKRCVLPLLKQGANPTIKNGNGKVPYEISSREIREEFSIARHELGESAFHWAKAKVGPAKTREQFQRQREKERLRQRDQRLEQERKEKLRREQALKDMEKNEKKSYEQSFGRGRSLGLAQTIQAQNLQSLTPEMRMRIEREKRAQAALRRLGQK</sequence>
<keyword evidence="8" id="KW-0040">ANK repeat</keyword>
<keyword evidence="4 10" id="KW-0540">Nuclease</keyword>
<dbReference type="Pfam" id="PF18826">
    <property type="entry name" value="bVLRF1"/>
    <property type="match status" value="1"/>
</dbReference>
<feature type="active site" evidence="10">
    <location>
        <position position="251"/>
    </location>
</feature>
<dbReference type="JaponicusDB" id="SJAG_00948">
    <property type="gene designation" value="vms1"/>
</dbReference>
<evidence type="ECO:0000259" key="13">
    <source>
        <dbReference type="PROSITE" id="PS52044"/>
    </source>
</evidence>
<dbReference type="OrthoDB" id="429841at2759"/>
<keyword evidence="16" id="KW-1185">Reference proteome</keyword>
<keyword evidence="6 10" id="KW-0255">Endonuclease</keyword>
<dbReference type="Proteomes" id="UP000001744">
    <property type="component" value="Unassembled WGS sequence"/>
</dbReference>
<evidence type="ECO:0000256" key="11">
    <source>
        <dbReference type="SAM" id="Coils"/>
    </source>
</evidence>
<keyword evidence="7 10" id="KW-0378">Hydrolase</keyword>
<evidence type="ECO:0000256" key="12">
    <source>
        <dbReference type="SAM" id="MobiDB-lite"/>
    </source>
</evidence>
<reference evidence="14 16" key="1">
    <citation type="journal article" date="2011" name="Science">
        <title>Comparative functional genomics of the fission yeasts.</title>
        <authorList>
            <person name="Rhind N."/>
            <person name="Chen Z."/>
            <person name="Yassour M."/>
            <person name="Thompson D.A."/>
            <person name="Haas B.J."/>
            <person name="Habib N."/>
            <person name="Wapinski I."/>
            <person name="Roy S."/>
            <person name="Lin M.F."/>
            <person name="Heiman D.I."/>
            <person name="Young S.K."/>
            <person name="Furuya K."/>
            <person name="Guo Y."/>
            <person name="Pidoux A."/>
            <person name="Chen H.M."/>
            <person name="Robbertse B."/>
            <person name="Goldberg J.M."/>
            <person name="Aoki K."/>
            <person name="Bayne E.H."/>
            <person name="Berlin A.M."/>
            <person name="Desjardins C.A."/>
            <person name="Dobbs E."/>
            <person name="Dukaj L."/>
            <person name="Fan L."/>
            <person name="FitzGerald M.G."/>
            <person name="French C."/>
            <person name="Gujja S."/>
            <person name="Hansen K."/>
            <person name="Keifenheim D."/>
            <person name="Levin J.Z."/>
            <person name="Mosher R.A."/>
            <person name="Mueller C.A."/>
            <person name="Pfiffner J."/>
            <person name="Priest M."/>
            <person name="Russ C."/>
            <person name="Smialowska A."/>
            <person name="Swoboda P."/>
            <person name="Sykes S.M."/>
            <person name="Vaughn M."/>
            <person name="Vengrova S."/>
            <person name="Yoder R."/>
            <person name="Zeng Q."/>
            <person name="Allshire R."/>
            <person name="Baulcombe D."/>
            <person name="Birren B.W."/>
            <person name="Brown W."/>
            <person name="Ekwall K."/>
            <person name="Kellis M."/>
            <person name="Leatherwood J."/>
            <person name="Levin H."/>
            <person name="Margalit H."/>
            <person name="Martienssen R."/>
            <person name="Nieduszynski C.A."/>
            <person name="Spatafora J.W."/>
            <person name="Friedman N."/>
            <person name="Dalgaard J.Z."/>
            <person name="Baumann P."/>
            <person name="Niki H."/>
            <person name="Regev A."/>
            <person name="Nusbaum C."/>
        </authorList>
    </citation>
    <scope>NUCLEOTIDE SEQUENCE [LARGE SCALE GENOMIC DNA]</scope>
    <source>
        <strain evidence="16">yFS275 / FY16936</strain>
    </source>
</reference>
<dbReference type="InterPro" id="IPR041175">
    <property type="entry name" value="VLRF1/Vms1"/>
</dbReference>
<dbReference type="PROSITE" id="PS52044">
    <property type="entry name" value="VLRF1"/>
    <property type="match status" value="1"/>
</dbReference>
<dbReference type="GO" id="GO:0005737">
    <property type="term" value="C:cytoplasm"/>
    <property type="evidence" value="ECO:0007669"/>
    <property type="project" value="UniProtKB-SubCell"/>
</dbReference>
<comment type="similarity">
    <text evidence="2 10">Belongs to the ANKZF1/VMS1 family.</text>
</comment>
<comment type="subcellular location">
    <subcellularLocation>
        <location evidence="1">Cytoplasm</location>
    </subcellularLocation>
</comment>
<evidence type="ECO:0000256" key="1">
    <source>
        <dbReference type="ARBA" id="ARBA00004496"/>
    </source>
</evidence>
<evidence type="ECO:0000256" key="2">
    <source>
        <dbReference type="ARBA" id="ARBA00009262"/>
    </source>
</evidence>
<evidence type="ECO:0000256" key="9">
    <source>
        <dbReference type="ARBA" id="ARBA00023054"/>
    </source>
</evidence>
<feature type="compositionally biased region" description="Basic and acidic residues" evidence="12">
    <location>
        <begin position="503"/>
        <end position="549"/>
    </location>
</feature>
<protein>
    <recommendedName>
        <fullName evidence="13">VLRF1 domain-containing protein</fullName>
    </recommendedName>
</protein>
<feature type="region of interest" description="Disordered" evidence="12">
    <location>
        <begin position="241"/>
        <end position="265"/>
    </location>
</feature>
<name>B6JX22_SCHJY</name>
<evidence type="ECO:0000256" key="5">
    <source>
        <dbReference type="ARBA" id="ARBA00022737"/>
    </source>
</evidence>
<evidence type="ECO:0000256" key="6">
    <source>
        <dbReference type="ARBA" id="ARBA00022759"/>
    </source>
</evidence>
<feature type="region of interest" description="Disordered" evidence="12">
    <location>
        <begin position="502"/>
        <end position="553"/>
    </location>
</feature>
<dbReference type="Gene3D" id="1.25.40.20">
    <property type="entry name" value="Ankyrin repeat-containing domain"/>
    <property type="match status" value="1"/>
</dbReference>
<dbReference type="eggNOG" id="KOG2505">
    <property type="taxonomic scope" value="Eukaryota"/>
</dbReference>
<evidence type="ECO:0000256" key="4">
    <source>
        <dbReference type="ARBA" id="ARBA00022722"/>
    </source>
</evidence>
<dbReference type="GO" id="GO:0016787">
    <property type="term" value="F:hydrolase activity"/>
    <property type="evidence" value="ECO:0007669"/>
    <property type="project" value="UniProtKB-KW"/>
</dbReference>
<dbReference type="OMA" id="AQKTIHR"/>
<evidence type="ECO:0000313" key="15">
    <source>
        <dbReference type="JaponicusDB" id="SJAG_00948"/>
    </source>
</evidence>
<feature type="compositionally biased region" description="Polar residues" evidence="12">
    <location>
        <begin position="248"/>
        <end position="265"/>
    </location>
</feature>
<evidence type="ECO:0000256" key="8">
    <source>
        <dbReference type="ARBA" id="ARBA00023043"/>
    </source>
</evidence>
<accession>B6JX22</accession>
<dbReference type="InterPro" id="IPR047139">
    <property type="entry name" value="ANKZ1/VMS1"/>
</dbReference>
<dbReference type="STRING" id="402676.B6JX22"/>
<evidence type="ECO:0000256" key="3">
    <source>
        <dbReference type="ARBA" id="ARBA00022490"/>
    </source>
</evidence>
<keyword evidence="3 10" id="KW-0963">Cytoplasm</keyword>
<feature type="coiled-coil region" evidence="11">
    <location>
        <begin position="358"/>
        <end position="393"/>
    </location>
</feature>
<evidence type="ECO:0000313" key="14">
    <source>
        <dbReference type="EMBL" id="EEB05923.1"/>
    </source>
</evidence>